<dbReference type="Pfam" id="PF01590">
    <property type="entry name" value="GAF"/>
    <property type="match status" value="1"/>
</dbReference>
<dbReference type="EMBL" id="CP042430">
    <property type="protein sequence ID" value="QEC48430.1"/>
    <property type="molecule type" value="Genomic_DNA"/>
</dbReference>
<dbReference type="OrthoDB" id="6836758at2"/>
<accession>A0A5B8U5Y4</accession>
<reference evidence="2 3" key="1">
    <citation type="journal article" date="2018" name="J. Microbiol.">
        <title>Baekduia soli gen. nov., sp. nov., a novel bacterium isolated from the soil of Baekdu Mountain and proposal of a novel family name, Baekduiaceae fam. nov.</title>
        <authorList>
            <person name="An D.S."/>
            <person name="Siddiqi M.Z."/>
            <person name="Kim K.H."/>
            <person name="Yu H.S."/>
            <person name="Im W.T."/>
        </authorList>
    </citation>
    <scope>NUCLEOTIDE SEQUENCE [LARGE SCALE GENOMIC DNA]</scope>
    <source>
        <strain evidence="2 3">BR7-21</strain>
    </source>
</reference>
<dbReference type="RefSeq" id="WP_146919955.1">
    <property type="nucleotide sequence ID" value="NZ_CP042430.1"/>
</dbReference>
<evidence type="ECO:0000313" key="3">
    <source>
        <dbReference type="Proteomes" id="UP000321805"/>
    </source>
</evidence>
<dbReference type="InterPro" id="IPR003018">
    <property type="entry name" value="GAF"/>
</dbReference>
<name>A0A5B8U5Y4_9ACTN</name>
<dbReference type="Proteomes" id="UP000321805">
    <property type="component" value="Chromosome"/>
</dbReference>
<organism evidence="2 3">
    <name type="scientific">Baekduia soli</name>
    <dbReference type="NCBI Taxonomy" id="496014"/>
    <lineage>
        <taxon>Bacteria</taxon>
        <taxon>Bacillati</taxon>
        <taxon>Actinomycetota</taxon>
        <taxon>Thermoleophilia</taxon>
        <taxon>Solirubrobacterales</taxon>
        <taxon>Baekduiaceae</taxon>
        <taxon>Baekduia</taxon>
    </lineage>
</organism>
<proteinExistence type="predicted"/>
<protein>
    <submittedName>
        <fullName evidence="2">GAF domain-containing protein</fullName>
    </submittedName>
</protein>
<dbReference type="InterPro" id="IPR029016">
    <property type="entry name" value="GAF-like_dom_sf"/>
</dbReference>
<evidence type="ECO:0000313" key="2">
    <source>
        <dbReference type="EMBL" id="QEC48430.1"/>
    </source>
</evidence>
<feature type="domain" description="GAF" evidence="1">
    <location>
        <begin position="5"/>
        <end position="141"/>
    </location>
</feature>
<dbReference type="KEGG" id="bsol:FSW04_13200"/>
<sequence length="153" mass="15934">MDQPTLDRIIERLLAETGAGRTTLRVEDPADGGFPIVAEAAAEGVRTLRGGSVGDLRAAATFQALERDRRPLVQDDLTDADPAPPPDLVALYGARAQMLAPLSAPDGHLVGIVSVHEVRGPRPWSESDVAALQRAADELAALVAAAVTGADRG</sequence>
<keyword evidence="3" id="KW-1185">Reference proteome</keyword>
<evidence type="ECO:0000259" key="1">
    <source>
        <dbReference type="Pfam" id="PF01590"/>
    </source>
</evidence>
<dbReference type="SUPFAM" id="SSF55781">
    <property type="entry name" value="GAF domain-like"/>
    <property type="match status" value="1"/>
</dbReference>
<dbReference type="AlphaFoldDB" id="A0A5B8U5Y4"/>
<gene>
    <name evidence="2" type="ORF">FSW04_13200</name>
</gene>
<dbReference type="Gene3D" id="3.30.450.40">
    <property type="match status" value="1"/>
</dbReference>